<name>A0A2I2KMB7_9ACTN</name>
<evidence type="ECO:0000313" key="5">
    <source>
        <dbReference type="Proteomes" id="UP000234331"/>
    </source>
</evidence>
<accession>A0A2I2KMB7</accession>
<organism evidence="4 5">
    <name type="scientific">Frankia canadensis</name>
    <dbReference type="NCBI Taxonomy" id="1836972"/>
    <lineage>
        <taxon>Bacteria</taxon>
        <taxon>Bacillati</taxon>
        <taxon>Actinomycetota</taxon>
        <taxon>Actinomycetes</taxon>
        <taxon>Frankiales</taxon>
        <taxon>Frankiaceae</taxon>
        <taxon>Frankia</taxon>
    </lineage>
</organism>
<reference evidence="4 5" key="1">
    <citation type="submission" date="2017-06" db="EMBL/GenBank/DDBJ databases">
        <authorList>
            <person name="Kim H.J."/>
            <person name="Triplett B.A."/>
        </authorList>
    </citation>
    <scope>NUCLEOTIDE SEQUENCE [LARGE SCALE GENOMIC DNA]</scope>
    <source>
        <strain evidence="4">FRACA_ARgP5</strain>
    </source>
</reference>
<keyword evidence="1" id="KW-0560">Oxidoreductase</keyword>
<dbReference type="PANTHER" id="PTHR43244">
    <property type="match status" value="1"/>
</dbReference>
<evidence type="ECO:0000313" key="4">
    <source>
        <dbReference type="EMBL" id="SNQ46817.1"/>
    </source>
</evidence>
<protein>
    <recommendedName>
        <fullName evidence="3">Luciferase-like domain-containing protein</fullName>
    </recommendedName>
</protein>
<evidence type="ECO:0000259" key="3">
    <source>
        <dbReference type="Pfam" id="PF00296"/>
    </source>
</evidence>
<sequence length="324" mass="33360">MAPSGPVATDGPIRPMTTEGRGGGLRVGLRVPRALFSAGQLAPAVEAAESAGVDALCVGDHITFHGGQGGDGLIQAAALAGLARRAEVSVAVYQLALRHPVAVARQLVDVAALAAGGLVLGVGAGGEDRGEVRAVGVDPATRGRRLDESLAVLRALLTGEQVDHAGEFFTLDGVAVRPAPARPVPLLVGGRSEAALRRAGLLADGWLGVWISARRFTEMVERVEGVAADAGRAAPRWRHGLQVWCGFGADRERAQAALAAEMEGLYALPFERFARWCPAGRPEDVAEFLAPYAAAGASDVNLIAVADDPMAAVTAAAEVRTLLA</sequence>
<dbReference type="Gene3D" id="3.20.20.30">
    <property type="entry name" value="Luciferase-like domain"/>
    <property type="match status" value="1"/>
</dbReference>
<evidence type="ECO:0000256" key="2">
    <source>
        <dbReference type="SAM" id="MobiDB-lite"/>
    </source>
</evidence>
<dbReference type="Proteomes" id="UP000234331">
    <property type="component" value="Unassembled WGS sequence"/>
</dbReference>
<feature type="domain" description="Luciferase-like" evidence="3">
    <location>
        <begin position="38"/>
        <end position="265"/>
    </location>
</feature>
<proteinExistence type="predicted"/>
<dbReference type="PANTHER" id="PTHR43244:SF1">
    <property type="entry name" value="5,10-METHYLENETETRAHYDROMETHANOPTERIN REDUCTASE"/>
    <property type="match status" value="1"/>
</dbReference>
<dbReference type="AlphaFoldDB" id="A0A2I2KMB7"/>
<dbReference type="InterPro" id="IPR036661">
    <property type="entry name" value="Luciferase-like_sf"/>
</dbReference>
<keyword evidence="5" id="KW-1185">Reference proteome</keyword>
<dbReference type="InterPro" id="IPR050564">
    <property type="entry name" value="F420-G6PD/mer"/>
</dbReference>
<dbReference type="SUPFAM" id="SSF51679">
    <property type="entry name" value="Bacterial luciferase-like"/>
    <property type="match status" value="1"/>
</dbReference>
<gene>
    <name evidence="4" type="ORF">FRACA_1570010</name>
</gene>
<feature type="region of interest" description="Disordered" evidence="2">
    <location>
        <begin position="1"/>
        <end position="23"/>
    </location>
</feature>
<dbReference type="GO" id="GO:0016705">
    <property type="term" value="F:oxidoreductase activity, acting on paired donors, with incorporation or reduction of molecular oxygen"/>
    <property type="evidence" value="ECO:0007669"/>
    <property type="project" value="InterPro"/>
</dbReference>
<dbReference type="Pfam" id="PF00296">
    <property type="entry name" value="Bac_luciferase"/>
    <property type="match status" value="1"/>
</dbReference>
<evidence type="ECO:0000256" key="1">
    <source>
        <dbReference type="ARBA" id="ARBA00023002"/>
    </source>
</evidence>
<dbReference type="InterPro" id="IPR011251">
    <property type="entry name" value="Luciferase-like_dom"/>
</dbReference>
<dbReference type="EMBL" id="FZMO01000065">
    <property type="protein sequence ID" value="SNQ46817.1"/>
    <property type="molecule type" value="Genomic_DNA"/>
</dbReference>